<proteinExistence type="predicted"/>
<dbReference type="EMBL" id="KQ964624">
    <property type="protein sequence ID" value="KXN67621.1"/>
    <property type="molecule type" value="Genomic_DNA"/>
</dbReference>
<gene>
    <name evidence="2" type="ORF">CONCODRAFT_10278</name>
</gene>
<dbReference type="AlphaFoldDB" id="A0A137NY75"/>
<evidence type="ECO:0000313" key="3">
    <source>
        <dbReference type="Proteomes" id="UP000070444"/>
    </source>
</evidence>
<feature type="chain" id="PRO_5007294263" evidence="1">
    <location>
        <begin position="23"/>
        <end position="110"/>
    </location>
</feature>
<keyword evidence="1" id="KW-0732">Signal</keyword>
<dbReference type="Proteomes" id="UP000070444">
    <property type="component" value="Unassembled WGS sequence"/>
</dbReference>
<reference evidence="2 3" key="1">
    <citation type="journal article" date="2015" name="Genome Biol. Evol.">
        <title>Phylogenomic analyses indicate that early fungi evolved digesting cell walls of algal ancestors of land plants.</title>
        <authorList>
            <person name="Chang Y."/>
            <person name="Wang S."/>
            <person name="Sekimoto S."/>
            <person name="Aerts A.L."/>
            <person name="Choi C."/>
            <person name="Clum A."/>
            <person name="LaButti K.M."/>
            <person name="Lindquist E.A."/>
            <person name="Yee Ngan C."/>
            <person name="Ohm R.A."/>
            <person name="Salamov A.A."/>
            <person name="Grigoriev I.V."/>
            <person name="Spatafora J.W."/>
            <person name="Berbee M.L."/>
        </authorList>
    </citation>
    <scope>NUCLEOTIDE SEQUENCE [LARGE SCALE GENOMIC DNA]</scope>
    <source>
        <strain evidence="2 3">NRRL 28638</strain>
    </source>
</reference>
<name>A0A137NY75_CONC2</name>
<keyword evidence="3" id="KW-1185">Reference proteome</keyword>
<feature type="signal peptide" evidence="1">
    <location>
        <begin position="1"/>
        <end position="22"/>
    </location>
</feature>
<evidence type="ECO:0000256" key="1">
    <source>
        <dbReference type="SAM" id="SignalP"/>
    </source>
</evidence>
<protein>
    <submittedName>
        <fullName evidence="2">Uncharacterized protein</fullName>
    </submittedName>
</protein>
<sequence>MKSSLALLTLVLVSIYNPASFPQDLHVDVSNRLTGAAHVGTYSSIPTPSPLLNGIANVFNGPIVLNSENPPPGLFTKMPVAGPVVKGVADTLEKIPIIGDLFAGMFYGLA</sequence>
<evidence type="ECO:0000313" key="2">
    <source>
        <dbReference type="EMBL" id="KXN67621.1"/>
    </source>
</evidence>
<organism evidence="2 3">
    <name type="scientific">Conidiobolus coronatus (strain ATCC 28846 / CBS 209.66 / NRRL 28638)</name>
    <name type="common">Delacroixia coronata</name>
    <dbReference type="NCBI Taxonomy" id="796925"/>
    <lineage>
        <taxon>Eukaryota</taxon>
        <taxon>Fungi</taxon>
        <taxon>Fungi incertae sedis</taxon>
        <taxon>Zoopagomycota</taxon>
        <taxon>Entomophthoromycotina</taxon>
        <taxon>Entomophthoromycetes</taxon>
        <taxon>Entomophthorales</taxon>
        <taxon>Ancylistaceae</taxon>
        <taxon>Conidiobolus</taxon>
    </lineage>
</organism>
<accession>A0A137NY75</accession>